<dbReference type="Pfam" id="PF07859">
    <property type="entry name" value="Abhydrolase_3"/>
    <property type="match status" value="1"/>
</dbReference>
<organism evidence="4 5">
    <name type="scientific">Lunasporangiospora selenospora</name>
    <dbReference type="NCBI Taxonomy" id="979761"/>
    <lineage>
        <taxon>Eukaryota</taxon>
        <taxon>Fungi</taxon>
        <taxon>Fungi incertae sedis</taxon>
        <taxon>Mucoromycota</taxon>
        <taxon>Mortierellomycotina</taxon>
        <taxon>Mortierellomycetes</taxon>
        <taxon>Mortierellales</taxon>
        <taxon>Mortierellaceae</taxon>
        <taxon>Lunasporangiospora</taxon>
    </lineage>
</organism>
<feature type="domain" description="Alpha/beta hydrolase fold-3" evidence="3">
    <location>
        <begin position="157"/>
        <end position="329"/>
    </location>
</feature>
<evidence type="ECO:0000259" key="3">
    <source>
        <dbReference type="Pfam" id="PF07859"/>
    </source>
</evidence>
<dbReference type="AlphaFoldDB" id="A0A9P6KD01"/>
<dbReference type="Gene3D" id="3.40.50.1820">
    <property type="entry name" value="alpha/beta hydrolase"/>
    <property type="match status" value="1"/>
</dbReference>
<evidence type="ECO:0000256" key="1">
    <source>
        <dbReference type="ARBA" id="ARBA00022801"/>
    </source>
</evidence>
<feature type="compositionally biased region" description="Basic and acidic residues" evidence="2">
    <location>
        <begin position="395"/>
        <end position="426"/>
    </location>
</feature>
<evidence type="ECO:0000313" key="5">
    <source>
        <dbReference type="Proteomes" id="UP000780801"/>
    </source>
</evidence>
<dbReference type="SUPFAM" id="SSF53474">
    <property type="entry name" value="alpha/beta-Hydrolases"/>
    <property type="match status" value="1"/>
</dbReference>
<dbReference type="InterPro" id="IPR050300">
    <property type="entry name" value="GDXG_lipolytic_enzyme"/>
</dbReference>
<gene>
    <name evidence="4" type="ORF">BGW38_003242</name>
</gene>
<evidence type="ECO:0000313" key="4">
    <source>
        <dbReference type="EMBL" id="KAF9580210.1"/>
    </source>
</evidence>
<feature type="region of interest" description="Disordered" evidence="2">
    <location>
        <begin position="395"/>
        <end position="456"/>
    </location>
</feature>
<dbReference type="InterPro" id="IPR013094">
    <property type="entry name" value="AB_hydrolase_3"/>
</dbReference>
<dbReference type="EMBL" id="JAABOA010002212">
    <property type="protein sequence ID" value="KAF9580210.1"/>
    <property type="molecule type" value="Genomic_DNA"/>
</dbReference>
<feature type="compositionally biased region" description="Basic and acidic residues" evidence="2">
    <location>
        <begin position="435"/>
        <end position="445"/>
    </location>
</feature>
<proteinExistence type="predicted"/>
<accession>A0A9P6KD01</accession>
<dbReference type="OrthoDB" id="433474at2759"/>
<reference evidence="4" key="1">
    <citation type="journal article" date="2020" name="Fungal Divers.">
        <title>Resolving the Mortierellaceae phylogeny through synthesis of multi-gene phylogenetics and phylogenomics.</title>
        <authorList>
            <person name="Vandepol N."/>
            <person name="Liber J."/>
            <person name="Desiro A."/>
            <person name="Na H."/>
            <person name="Kennedy M."/>
            <person name="Barry K."/>
            <person name="Grigoriev I.V."/>
            <person name="Miller A.N."/>
            <person name="O'Donnell K."/>
            <person name="Stajich J.E."/>
            <person name="Bonito G."/>
        </authorList>
    </citation>
    <scope>NUCLEOTIDE SEQUENCE</scope>
    <source>
        <strain evidence="4">KOD1015</strain>
    </source>
</reference>
<dbReference type="PANTHER" id="PTHR48081:SF8">
    <property type="entry name" value="ALPHA_BETA HYDROLASE FOLD-3 DOMAIN-CONTAINING PROTEIN-RELATED"/>
    <property type="match status" value="1"/>
</dbReference>
<dbReference type="Proteomes" id="UP000780801">
    <property type="component" value="Unassembled WGS sequence"/>
</dbReference>
<dbReference type="GO" id="GO:0016787">
    <property type="term" value="F:hydrolase activity"/>
    <property type="evidence" value="ECO:0007669"/>
    <property type="project" value="UniProtKB-KW"/>
</dbReference>
<keyword evidence="1" id="KW-0378">Hydrolase</keyword>
<sequence length="456" mass="50972">MLRCSLSYRIPLAAYILRGTVRHIFRRTPKGRTLLQTLTIQLLKLVMSLRVTNVAQTRKLMNFSNGVVHLRSGTLTQKSRSQWATKVKGHGWEGYWIPFKNQNTASKAQLQAQHAKKVSLADVGADCDIVMFAIHGDALMWLTCYRSWMKLLHQKHNVKIGVLSVEYKTKFPGALNECVAAYRHLVEHQGIDPKRIVMCGDSAGGNLCLTTALKLRDDYPHIPLPAGQVLFSPFVPCPQPFKDSPDDYITHYGGQMFVEGYTQNLVKIQTSPYFSPINAPSLAGLPKQLIYIGGVEALRPSIERYVNKARADGVEVQDIMKEGMAHDYCLIEEISGRKAMREAEEILAKFVAQIRNESIGIAIHIRYRMTLLRPHFPVIENIQERPVVTNRVFGYDEEHDANQNREEGTGLAEGRDTDTAEGRDADIAGNDSAVDEVRAVEKDTGSIDAGLDTSPS</sequence>
<comment type="caution">
    <text evidence="4">The sequence shown here is derived from an EMBL/GenBank/DDBJ whole genome shotgun (WGS) entry which is preliminary data.</text>
</comment>
<dbReference type="InterPro" id="IPR029058">
    <property type="entry name" value="AB_hydrolase_fold"/>
</dbReference>
<protein>
    <recommendedName>
        <fullName evidence="3">Alpha/beta hydrolase fold-3 domain-containing protein</fullName>
    </recommendedName>
</protein>
<evidence type="ECO:0000256" key="2">
    <source>
        <dbReference type="SAM" id="MobiDB-lite"/>
    </source>
</evidence>
<keyword evidence="5" id="KW-1185">Reference proteome</keyword>
<name>A0A9P6KD01_9FUNG</name>
<dbReference type="PANTHER" id="PTHR48081">
    <property type="entry name" value="AB HYDROLASE SUPERFAMILY PROTEIN C4A8.06C"/>
    <property type="match status" value="1"/>
</dbReference>